<dbReference type="InterPro" id="IPR027417">
    <property type="entry name" value="P-loop_NTPase"/>
</dbReference>
<feature type="domain" description="NACHT" evidence="2">
    <location>
        <begin position="7"/>
        <end position="71"/>
    </location>
</feature>
<evidence type="ECO:0000256" key="1">
    <source>
        <dbReference type="ARBA" id="ARBA00022737"/>
    </source>
</evidence>
<keyword evidence="1" id="KW-0677">Repeat</keyword>
<dbReference type="Proteomes" id="UP000887226">
    <property type="component" value="Unassembled WGS sequence"/>
</dbReference>
<dbReference type="PANTHER" id="PTHR10039">
    <property type="entry name" value="AMELOGENIN"/>
    <property type="match status" value="1"/>
</dbReference>
<dbReference type="InterPro" id="IPR007111">
    <property type="entry name" value="NACHT_NTPase"/>
</dbReference>
<dbReference type="Gene3D" id="3.40.50.300">
    <property type="entry name" value="P-loop containing nucleotide triphosphate hydrolases"/>
    <property type="match status" value="1"/>
</dbReference>
<evidence type="ECO:0000313" key="3">
    <source>
        <dbReference type="EMBL" id="KAG9239806.1"/>
    </source>
</evidence>
<reference evidence="3" key="1">
    <citation type="journal article" date="2021" name="IMA Fungus">
        <title>Genomic characterization of three marine fungi, including Emericellopsis atlantica sp. nov. with signatures of a generalist lifestyle and marine biomass degradation.</title>
        <authorList>
            <person name="Hagestad O.C."/>
            <person name="Hou L."/>
            <person name="Andersen J.H."/>
            <person name="Hansen E.H."/>
            <person name="Altermark B."/>
            <person name="Li C."/>
            <person name="Kuhnert E."/>
            <person name="Cox R.J."/>
            <person name="Crous P.W."/>
            <person name="Spatafora J.W."/>
            <person name="Lail K."/>
            <person name="Amirebrahimi M."/>
            <person name="Lipzen A."/>
            <person name="Pangilinan J."/>
            <person name="Andreopoulos W."/>
            <person name="Hayes R.D."/>
            <person name="Ng V."/>
            <person name="Grigoriev I.V."/>
            <person name="Jackson S.A."/>
            <person name="Sutton T.D.S."/>
            <person name="Dobson A.D.W."/>
            <person name="Rama T."/>
        </authorList>
    </citation>
    <scope>NUCLEOTIDE SEQUENCE</scope>
    <source>
        <strain evidence="3">TRa3180A</strain>
    </source>
</reference>
<comment type="caution">
    <text evidence="3">The sequence shown here is derived from an EMBL/GenBank/DDBJ whole genome shotgun (WGS) entry which is preliminary data.</text>
</comment>
<sequence>HENKESRLLWIRGDPGKGKTMLLCGIIDNLKEAAGTASAPSGCLLTYFFCQATDQRINSATAVLRGLIYLLADKQPALLKHVLKEYDGAGKELFVDTNSWFALSKIFTNILQD</sequence>
<protein>
    <recommendedName>
        <fullName evidence="2">NACHT domain-containing protein</fullName>
    </recommendedName>
</protein>
<dbReference type="PANTHER" id="PTHR10039:SF14">
    <property type="entry name" value="NACHT DOMAIN-CONTAINING PROTEIN"/>
    <property type="match status" value="1"/>
</dbReference>
<accession>A0A9P8CC20</accession>
<organism evidence="3 4">
    <name type="scientific">Calycina marina</name>
    <dbReference type="NCBI Taxonomy" id="1763456"/>
    <lineage>
        <taxon>Eukaryota</taxon>
        <taxon>Fungi</taxon>
        <taxon>Dikarya</taxon>
        <taxon>Ascomycota</taxon>
        <taxon>Pezizomycotina</taxon>
        <taxon>Leotiomycetes</taxon>
        <taxon>Helotiales</taxon>
        <taxon>Pezizellaceae</taxon>
        <taxon>Calycina</taxon>
    </lineage>
</organism>
<dbReference type="EMBL" id="MU254934">
    <property type="protein sequence ID" value="KAG9239806.1"/>
    <property type="molecule type" value="Genomic_DNA"/>
</dbReference>
<dbReference type="AlphaFoldDB" id="A0A9P8CC20"/>
<gene>
    <name evidence="3" type="ORF">BJ878DRAFT_390943</name>
</gene>
<dbReference type="OrthoDB" id="674604at2759"/>
<keyword evidence="4" id="KW-1185">Reference proteome</keyword>
<dbReference type="InterPro" id="IPR056884">
    <property type="entry name" value="NPHP3-like_N"/>
</dbReference>
<name>A0A9P8CC20_9HELO</name>
<feature type="non-terminal residue" evidence="3">
    <location>
        <position position="1"/>
    </location>
</feature>
<evidence type="ECO:0000259" key="2">
    <source>
        <dbReference type="PROSITE" id="PS50837"/>
    </source>
</evidence>
<feature type="non-terminal residue" evidence="3">
    <location>
        <position position="113"/>
    </location>
</feature>
<dbReference type="Pfam" id="PF24883">
    <property type="entry name" value="NPHP3_N"/>
    <property type="match status" value="1"/>
</dbReference>
<evidence type="ECO:0000313" key="4">
    <source>
        <dbReference type="Proteomes" id="UP000887226"/>
    </source>
</evidence>
<proteinExistence type="predicted"/>
<dbReference type="PROSITE" id="PS50837">
    <property type="entry name" value="NACHT"/>
    <property type="match status" value="1"/>
</dbReference>